<proteinExistence type="predicted"/>
<gene>
    <name evidence="4" type="ORF">R5R35_008272</name>
</gene>
<dbReference type="Proteomes" id="UP001378592">
    <property type="component" value="Unassembled WGS sequence"/>
</dbReference>
<protein>
    <recommendedName>
        <fullName evidence="3">C2H2-type domain-containing protein</fullName>
    </recommendedName>
</protein>
<feature type="compositionally biased region" description="Acidic residues" evidence="2">
    <location>
        <begin position="33"/>
        <end position="50"/>
    </location>
</feature>
<evidence type="ECO:0000259" key="3">
    <source>
        <dbReference type="PROSITE" id="PS50157"/>
    </source>
</evidence>
<comment type="caution">
    <text evidence="4">The sequence shown here is derived from an EMBL/GenBank/DDBJ whole genome shotgun (WGS) entry which is preliminary data.</text>
</comment>
<feature type="region of interest" description="Disordered" evidence="2">
    <location>
        <begin position="23"/>
        <end position="51"/>
    </location>
</feature>
<evidence type="ECO:0000256" key="1">
    <source>
        <dbReference type="PROSITE-ProRule" id="PRU00042"/>
    </source>
</evidence>
<dbReference type="GO" id="GO:0008270">
    <property type="term" value="F:zinc ion binding"/>
    <property type="evidence" value="ECO:0007669"/>
    <property type="project" value="UniProtKB-KW"/>
</dbReference>
<dbReference type="AlphaFoldDB" id="A0AAN9VMP0"/>
<dbReference type="InterPro" id="IPR013087">
    <property type="entry name" value="Znf_C2H2_type"/>
</dbReference>
<dbReference type="EMBL" id="JAZDUA010000109">
    <property type="protein sequence ID" value="KAK7867835.1"/>
    <property type="molecule type" value="Genomic_DNA"/>
</dbReference>
<evidence type="ECO:0000313" key="5">
    <source>
        <dbReference type="Proteomes" id="UP001378592"/>
    </source>
</evidence>
<organism evidence="4 5">
    <name type="scientific">Gryllus longicercus</name>
    <dbReference type="NCBI Taxonomy" id="2509291"/>
    <lineage>
        <taxon>Eukaryota</taxon>
        <taxon>Metazoa</taxon>
        <taxon>Ecdysozoa</taxon>
        <taxon>Arthropoda</taxon>
        <taxon>Hexapoda</taxon>
        <taxon>Insecta</taxon>
        <taxon>Pterygota</taxon>
        <taxon>Neoptera</taxon>
        <taxon>Polyneoptera</taxon>
        <taxon>Orthoptera</taxon>
        <taxon>Ensifera</taxon>
        <taxon>Gryllidea</taxon>
        <taxon>Grylloidea</taxon>
        <taxon>Gryllidae</taxon>
        <taxon>Gryllinae</taxon>
        <taxon>Gryllus</taxon>
    </lineage>
</organism>
<keyword evidence="1" id="KW-0862">Zinc</keyword>
<keyword evidence="1" id="KW-0479">Metal-binding</keyword>
<keyword evidence="5" id="KW-1185">Reference proteome</keyword>
<reference evidence="4 5" key="1">
    <citation type="submission" date="2024-03" db="EMBL/GenBank/DDBJ databases">
        <title>The genome assembly and annotation of the cricket Gryllus longicercus Weissman &amp; Gray.</title>
        <authorList>
            <person name="Szrajer S."/>
            <person name="Gray D."/>
            <person name="Ylla G."/>
        </authorList>
    </citation>
    <scope>NUCLEOTIDE SEQUENCE [LARGE SCALE GENOMIC DNA]</scope>
    <source>
        <strain evidence="4">DAG 2021-001</strain>
        <tissue evidence="4">Whole body minus gut</tissue>
    </source>
</reference>
<name>A0AAN9VMP0_9ORTH</name>
<evidence type="ECO:0000256" key="2">
    <source>
        <dbReference type="SAM" id="MobiDB-lite"/>
    </source>
</evidence>
<accession>A0AAN9VMP0</accession>
<dbReference type="PROSITE" id="PS00028">
    <property type="entry name" value="ZINC_FINGER_C2H2_1"/>
    <property type="match status" value="1"/>
</dbReference>
<feature type="domain" description="C2H2-type" evidence="3">
    <location>
        <begin position="63"/>
        <end position="90"/>
    </location>
</feature>
<sequence length="551" mass="63082">MLLVTFRNENMCYDRRKECPIQKLLPNGNDNGDGGDDDLDGNVEDDDNDGESVSSQIVAFDIYLCDECDGEFNSLEEVQDHEKICHGQQPDPIPCPIGTADLNSEQANFLDYFHLVSNRSENLPVIEEKVDPPRYKRFLGNSLRYSSIPLSSPLGVLVNKKSRGFNFGSGVHLDRVERYCSTKPPENNARVREPRSSTWPITWKPRKKGEDEPHDDWIHVFKHPKRQWQRRAPYMQDEASLKAVELMKQCQQVELRLQKLTDDEIKYYTTPCASRITTNNTKKSSSKSTLYEEPTVGREGIIESQVSDNNFTSTSMKMEPDYFEDMYSDSEYLGKEGTSVIESVTMPFEKQLPPNTLYVYDKTAPTIERSQLENVTCENSCAPVVDLISNDEELHVFSQRQVGEHFITLPQYYNGRLSDCEAFLSDGTELDIEECGSSTNMTYENEVSNYCSDYGRDLPELIKFITSSAYQQGVEADMFMTIDDRDNPTLHSEKSFARPVSDKSVQCTYDDFDQADYEFDNDDDGDDCCLVKEETCSQSKLPKLFKNRREL</sequence>
<dbReference type="PROSITE" id="PS50157">
    <property type="entry name" value="ZINC_FINGER_C2H2_2"/>
    <property type="match status" value="1"/>
</dbReference>
<evidence type="ECO:0000313" key="4">
    <source>
        <dbReference type="EMBL" id="KAK7867835.1"/>
    </source>
</evidence>
<keyword evidence="1" id="KW-0863">Zinc-finger</keyword>